<sequence length="886" mass="100440">MTLQQKGDAVAELPDNGLNISKPVALWNREIKAEPRKLLLGIGKMVIEGAMLDWSDIGGAALDTLDAAGLGKKPGELAWLLIYRALTAALFELVDNHFDLFRNRPDEEQLKALSVRFEEEMGRAEVTINPKFFDRPGELPLLQDLHEPVAAWLQGLGAKQTNAEQIACRLPDYFVFALHETWKKAPQDYAELKNHFDSPFTKATEEARSWQLYAQHLQRQVSDRMFAEAFGVDKVYVPLRAYYEEKEQGDEHSQELEPQRDQVKKIVVDLESEFRSWLHNPAAGPAVRFISGGPGSGKSTFAKVFAARIAQETNIPCLYIPLHLFDATDNLITAMEHHIRNNPFLSGNPLDANTGKDRLLIIFDGLDELALQGKAASEVANNFVDEVLRRIQEGNNYHKQRQVIITGRTIAVQSVATKLREHKQISSVLPYFVAEKEQEKYHDPDGLLAEDQRQKWWRQYGEAAGKGYASLPADLGREHLAEITAQPLLNYLVALSYDRKTIKFTDDTTLNQIYADLISAVYWRRYEEEQRGKNRGVNTCTGDLEEQQFIRVLEEIALAVWHGDGRTATVSGIQKKCESGGIDKYLEKFQEGAKAGVTRLLTAFYFRQSDNRQDGDPTFEFTHKSFGEYLTALRIIRLLRQMQKQRRRRQEDPDDGWSKKDALQHWTGFCAVTAIDRDLLRFISNEFRSMQENELLDLQGMMRELLSYTINQGLPFPNVFLSKGFKEHLSLARNTEEALLAVHFHIAKLTKQVSRLDLESDRAFGEWIARVRGLDDRAGWLGFLNLSGYFLAGIDFYWANFTMSHFEDSSLRYSILARANLSEAHLEKSSLLGANLIEANLKGSNLKDAELVWANLQDALLEGANLEGTDLTGAILTGTILENKDV</sequence>
<dbReference type="EMBL" id="MTKS01000190">
    <property type="protein sequence ID" value="RWX51186.1"/>
    <property type="molecule type" value="Genomic_DNA"/>
</dbReference>
<proteinExistence type="predicted"/>
<dbReference type="PANTHER" id="PTHR14136">
    <property type="entry name" value="BTB_POZ DOMAIN-CONTAINING PROTEIN KCTD9"/>
    <property type="match status" value="1"/>
</dbReference>
<dbReference type="Gene3D" id="2.160.20.80">
    <property type="entry name" value="E3 ubiquitin-protein ligase SopA"/>
    <property type="match status" value="1"/>
</dbReference>
<dbReference type="SUPFAM" id="SSF52540">
    <property type="entry name" value="P-loop containing nucleoside triphosphate hydrolases"/>
    <property type="match status" value="1"/>
</dbReference>
<keyword evidence="4" id="KW-1185">Reference proteome</keyword>
<dbReference type="SUPFAM" id="SSF141571">
    <property type="entry name" value="Pentapeptide repeat-like"/>
    <property type="match status" value="1"/>
</dbReference>
<organism evidence="3 4">
    <name type="scientific">Candidatus Electrothrix marina</name>
    <dbReference type="NCBI Taxonomy" id="1859130"/>
    <lineage>
        <taxon>Bacteria</taxon>
        <taxon>Pseudomonadati</taxon>
        <taxon>Thermodesulfobacteriota</taxon>
        <taxon>Desulfobulbia</taxon>
        <taxon>Desulfobulbales</taxon>
        <taxon>Desulfobulbaceae</taxon>
        <taxon>Candidatus Electrothrix</taxon>
    </lineage>
</organism>
<dbReference type="InterPro" id="IPR054568">
    <property type="entry name" value="NNH3"/>
</dbReference>
<feature type="domain" description="NACHT" evidence="1">
    <location>
        <begin position="289"/>
        <end position="424"/>
    </location>
</feature>
<evidence type="ECO:0000313" key="3">
    <source>
        <dbReference type="EMBL" id="RWX51186.1"/>
    </source>
</evidence>
<dbReference type="PANTHER" id="PTHR14136:SF17">
    <property type="entry name" value="BTB_POZ DOMAIN-CONTAINING PROTEIN KCTD9"/>
    <property type="match status" value="1"/>
</dbReference>
<dbReference type="Pfam" id="PF00805">
    <property type="entry name" value="Pentapeptide"/>
    <property type="match status" value="2"/>
</dbReference>
<evidence type="ECO:0000259" key="1">
    <source>
        <dbReference type="Pfam" id="PF05729"/>
    </source>
</evidence>
<dbReference type="Pfam" id="PF05729">
    <property type="entry name" value="NACHT"/>
    <property type="match status" value="1"/>
</dbReference>
<dbReference type="Gene3D" id="3.40.50.300">
    <property type="entry name" value="P-loop containing nucleotide triphosphate hydrolases"/>
    <property type="match status" value="1"/>
</dbReference>
<dbReference type="InterPro" id="IPR051082">
    <property type="entry name" value="Pentapeptide-BTB/POZ_domain"/>
</dbReference>
<protein>
    <submittedName>
        <fullName evidence="3">Uncharacterized protein</fullName>
    </submittedName>
</protein>
<accession>A0A444JDM6</accession>
<reference evidence="3 4" key="1">
    <citation type="submission" date="2017-01" db="EMBL/GenBank/DDBJ databases">
        <title>The cable genome- insights into the physiology and evolution of filamentous bacteria capable of sulfide oxidation via long distance electron transfer.</title>
        <authorList>
            <person name="Schreiber L."/>
            <person name="Bjerg J.T."/>
            <person name="Boggild A."/>
            <person name="Van De Vossenberg J."/>
            <person name="Meysman F."/>
            <person name="Nielsen L.P."/>
            <person name="Schramm A."/>
            <person name="Kjeldsen K.U."/>
        </authorList>
    </citation>
    <scope>NUCLEOTIDE SEQUENCE [LARGE SCALE GENOMIC DNA]</scope>
    <source>
        <strain evidence="3">A5</strain>
    </source>
</reference>
<evidence type="ECO:0000259" key="2">
    <source>
        <dbReference type="Pfam" id="PF22735"/>
    </source>
</evidence>
<feature type="domain" description="NACHT N-terminal Helical" evidence="2">
    <location>
        <begin position="35"/>
        <end position="231"/>
    </location>
</feature>
<evidence type="ECO:0000313" key="4">
    <source>
        <dbReference type="Proteomes" id="UP000288892"/>
    </source>
</evidence>
<dbReference type="InterPro" id="IPR001646">
    <property type="entry name" value="5peptide_repeat"/>
</dbReference>
<dbReference type="InterPro" id="IPR027417">
    <property type="entry name" value="P-loop_NTPase"/>
</dbReference>
<dbReference type="Proteomes" id="UP000288892">
    <property type="component" value="Unassembled WGS sequence"/>
</dbReference>
<dbReference type="InterPro" id="IPR007111">
    <property type="entry name" value="NACHT_NTPase"/>
</dbReference>
<name>A0A444JDM6_9BACT</name>
<comment type="caution">
    <text evidence="3">The sequence shown here is derived from an EMBL/GenBank/DDBJ whole genome shotgun (WGS) entry which is preliminary data.</text>
</comment>
<dbReference type="AlphaFoldDB" id="A0A444JDM6"/>
<dbReference type="Pfam" id="PF22735">
    <property type="entry name" value="NNH3"/>
    <property type="match status" value="1"/>
</dbReference>
<gene>
    <name evidence="3" type="ORF">VU01_11903</name>
</gene>